<dbReference type="eggNOG" id="KOG3846">
    <property type="taxonomic scope" value="Eukaryota"/>
</dbReference>
<comment type="catalytic activity">
    <reaction evidence="4 5">
        <text>L-kynurenine + H2O = anthranilate + L-alanine + H(+)</text>
        <dbReference type="Rhea" id="RHEA:16813"/>
        <dbReference type="ChEBI" id="CHEBI:15377"/>
        <dbReference type="ChEBI" id="CHEBI:15378"/>
        <dbReference type="ChEBI" id="CHEBI:16567"/>
        <dbReference type="ChEBI" id="CHEBI:57959"/>
        <dbReference type="ChEBI" id="CHEBI:57972"/>
        <dbReference type="EC" id="3.7.1.3"/>
    </reaction>
</comment>
<name>H2YJA2_CIOSA</name>
<feature type="binding site" evidence="4">
    <location>
        <position position="255"/>
    </location>
    <ligand>
        <name>pyridoxal 5'-phosphate</name>
        <dbReference type="ChEBI" id="CHEBI:597326"/>
    </ligand>
</feature>
<reference evidence="7" key="3">
    <citation type="submission" date="2025-09" db="UniProtKB">
        <authorList>
            <consortium name="Ensembl"/>
        </authorList>
    </citation>
    <scope>IDENTIFICATION</scope>
</reference>
<dbReference type="PANTHER" id="PTHR14084:SF0">
    <property type="entry name" value="KYNURENINASE"/>
    <property type="match status" value="1"/>
</dbReference>
<accession>H2YJA2</accession>
<dbReference type="GO" id="GO:0030429">
    <property type="term" value="F:kynureninase activity"/>
    <property type="evidence" value="ECO:0007669"/>
    <property type="project" value="UniProtKB-UniRule"/>
</dbReference>
<evidence type="ECO:0000256" key="5">
    <source>
        <dbReference type="PIRNR" id="PIRNR038800"/>
    </source>
</evidence>
<reference evidence="7" key="2">
    <citation type="submission" date="2025-08" db="UniProtKB">
        <authorList>
            <consortium name="Ensembl"/>
        </authorList>
    </citation>
    <scope>IDENTIFICATION</scope>
</reference>
<keyword evidence="8" id="KW-1185">Reference proteome</keyword>
<proteinExistence type="inferred from homology"/>
<dbReference type="InterPro" id="IPR015422">
    <property type="entry name" value="PyrdxlP-dep_Trfase_small"/>
</dbReference>
<dbReference type="HAMAP" id="MF_01970">
    <property type="entry name" value="Kynureninase"/>
    <property type="match status" value="1"/>
</dbReference>
<feature type="modified residue" description="N6-(pyridoxal phosphate)lysine" evidence="4">
    <location>
        <position position="281"/>
    </location>
</feature>
<dbReference type="NCBIfam" id="TIGR01814">
    <property type="entry name" value="kynureninase"/>
    <property type="match status" value="1"/>
</dbReference>
<dbReference type="STRING" id="51511.ENSCSAVP00000005401"/>
<dbReference type="GO" id="GO:0005737">
    <property type="term" value="C:cytoplasm"/>
    <property type="evidence" value="ECO:0007669"/>
    <property type="project" value="UniProtKB-SubCell"/>
</dbReference>
<feature type="domain" description="Aminotransferase class V" evidence="6">
    <location>
        <begin position="84"/>
        <end position="385"/>
    </location>
</feature>
<comment type="cofactor">
    <cofactor evidence="4 5">
        <name>pyridoxal 5'-phosphate</name>
        <dbReference type="ChEBI" id="CHEBI:597326"/>
    </cofactor>
</comment>
<dbReference type="UniPathway" id="UPA00253">
    <property type="reaction ID" value="UER00329"/>
</dbReference>
<comment type="subunit">
    <text evidence="4 5">Homodimer.</text>
</comment>
<feature type="binding site" evidence="4">
    <location>
        <position position="142"/>
    </location>
    <ligand>
        <name>pyridoxal 5'-phosphate</name>
        <dbReference type="ChEBI" id="CHEBI:597326"/>
    </ligand>
</feature>
<evidence type="ECO:0000259" key="6">
    <source>
        <dbReference type="Pfam" id="PF00266"/>
    </source>
</evidence>
<dbReference type="InterPro" id="IPR015424">
    <property type="entry name" value="PyrdxlP-dep_Trfase"/>
</dbReference>
<dbReference type="GO" id="GO:0043420">
    <property type="term" value="P:anthranilate metabolic process"/>
    <property type="evidence" value="ECO:0007669"/>
    <property type="project" value="UniProtKB-UniRule"/>
</dbReference>
<dbReference type="PIRSF" id="PIRSF038800">
    <property type="entry name" value="KYNU"/>
    <property type="match status" value="1"/>
</dbReference>
<dbReference type="SUPFAM" id="SSF53383">
    <property type="entry name" value="PLP-dependent transferases"/>
    <property type="match status" value="1"/>
</dbReference>
<evidence type="ECO:0000256" key="2">
    <source>
        <dbReference type="ARBA" id="ARBA00022801"/>
    </source>
</evidence>
<dbReference type="InParanoid" id="H2YJA2"/>
<comment type="caution">
    <text evidence="4">Lacks conserved residue(s) required for the propagation of feature annotation.</text>
</comment>
<dbReference type="InterPro" id="IPR000192">
    <property type="entry name" value="Aminotrans_V_dom"/>
</dbReference>
<dbReference type="Ensembl" id="ENSCSAVT00000005473.1">
    <property type="protein sequence ID" value="ENSCSAVP00000005401.1"/>
    <property type="gene ID" value="ENSCSAVG00000003231.1"/>
</dbReference>
<organism evidence="7 8">
    <name type="scientific">Ciona savignyi</name>
    <name type="common">Pacific transparent sea squirt</name>
    <dbReference type="NCBI Taxonomy" id="51511"/>
    <lineage>
        <taxon>Eukaryota</taxon>
        <taxon>Metazoa</taxon>
        <taxon>Chordata</taxon>
        <taxon>Tunicata</taxon>
        <taxon>Ascidiacea</taxon>
        <taxon>Phlebobranchia</taxon>
        <taxon>Cionidae</taxon>
        <taxon>Ciona</taxon>
    </lineage>
</organism>
<evidence type="ECO:0000256" key="3">
    <source>
        <dbReference type="ARBA" id="ARBA00022898"/>
    </source>
</evidence>
<dbReference type="GO" id="GO:0034354">
    <property type="term" value="P:'de novo' NAD+ biosynthetic process from L-tryptophan"/>
    <property type="evidence" value="ECO:0007669"/>
    <property type="project" value="UniProtKB-UniRule"/>
</dbReference>
<dbReference type="HOGENOM" id="CLU_003433_4_0_1"/>
<comment type="similarity">
    <text evidence="4 5">Belongs to the kynureninase family.</text>
</comment>
<dbReference type="GO" id="GO:0019805">
    <property type="term" value="P:quinolinate biosynthetic process"/>
    <property type="evidence" value="ECO:0007669"/>
    <property type="project" value="UniProtKB-UniRule"/>
</dbReference>
<evidence type="ECO:0000256" key="1">
    <source>
        <dbReference type="ARBA" id="ARBA00022642"/>
    </source>
</evidence>
<evidence type="ECO:0000256" key="4">
    <source>
        <dbReference type="HAMAP-Rule" id="MF_03017"/>
    </source>
</evidence>
<dbReference type="GO" id="GO:0030170">
    <property type="term" value="F:pyridoxal phosphate binding"/>
    <property type="evidence" value="ECO:0007669"/>
    <property type="project" value="UniProtKB-UniRule"/>
</dbReference>
<dbReference type="EC" id="3.7.1.3" evidence="4 5"/>
<dbReference type="Gene3D" id="3.90.1150.10">
    <property type="entry name" value="Aspartate Aminotransferase, domain 1"/>
    <property type="match status" value="1"/>
</dbReference>
<dbReference type="UniPathway" id="UPA00334">
    <property type="reaction ID" value="UER00455"/>
</dbReference>
<comment type="function">
    <text evidence="4 5">Catalyzes the cleavage of L-kynurenine (L-Kyn) and L-3-hydroxykynurenine (L-3OHKyn) into anthranilic acid (AA) and 3-hydroxyanthranilic acid (3-OHAA), respectively.</text>
</comment>
<feature type="binding site" evidence="4">
    <location>
        <position position="226"/>
    </location>
    <ligand>
        <name>pyridoxal 5'-phosphate</name>
        <dbReference type="ChEBI" id="CHEBI:597326"/>
    </ligand>
</feature>
<dbReference type="InterPro" id="IPR010111">
    <property type="entry name" value="Kynureninase"/>
</dbReference>
<dbReference type="GeneTree" id="ENSGT00390000008033"/>
<dbReference type="InterPro" id="IPR015421">
    <property type="entry name" value="PyrdxlP-dep_Trfase_major"/>
</dbReference>
<gene>
    <name evidence="4" type="primary">KYNU</name>
</gene>
<keyword evidence="1 4" id="KW-0662">Pyridine nucleotide biosynthesis</keyword>
<comment type="pathway">
    <text evidence="4 5">Amino-acid degradation; L-kynurenine degradation; L-alanine and anthranilate from L-kynurenine: step 1/1.</text>
</comment>
<sequence length="459" mass="51964">MIENWKYGKQTPEQILKGLAAKISVNVDDPRFYKFMDENDDLAFLRNYYITPEVARNVGKENSFIYEEGNEFYLDFAAQALSWQPKRSKELVGELLDDWARNSHLTYTQASINVFNDDKFAEKVCHLVGAHPDEVAIMNTLTVNLNFLLISFYMPTAAKYKIIVEEDSFPTVIYALQSHISQRGYNPNDLVLLKPHEGGNGVQLNTQDILEVIEREGDATALIMLSGVQYLTGQILDMRAITEAAHAKGCMIGFDLAHAIGCIEIQLHDWDVDFAVWDAYKFISCGPGCMGGAFMHEKHKDNDFPKLIGWWGHKAETRFDFSNVLDLTPGINGYRNSAPSTLSMACIAASLEIYEKTTIQALRTRSILLLGYLEDLIKPVVAVHNLEVVTPANFAERASQYTYRVPDLNIDTELASRHVQCLFHHDFMRIAVNPAYIRYEKIFRVVQMIKEVLAISANG</sequence>
<dbReference type="Gene3D" id="3.40.640.10">
    <property type="entry name" value="Type I PLP-dependent aspartate aminotransferase-like (Major domain)"/>
    <property type="match status" value="1"/>
</dbReference>
<reference evidence="8" key="1">
    <citation type="submission" date="2003-08" db="EMBL/GenBank/DDBJ databases">
        <authorList>
            <person name="Birren B."/>
            <person name="Nusbaum C."/>
            <person name="Abebe A."/>
            <person name="Abouelleil A."/>
            <person name="Adekoya E."/>
            <person name="Ait-zahra M."/>
            <person name="Allen N."/>
            <person name="Allen T."/>
            <person name="An P."/>
            <person name="Anderson M."/>
            <person name="Anderson S."/>
            <person name="Arachchi H."/>
            <person name="Armbruster J."/>
            <person name="Bachantsang P."/>
            <person name="Baldwin J."/>
            <person name="Barry A."/>
            <person name="Bayul T."/>
            <person name="Blitshsteyn B."/>
            <person name="Bloom T."/>
            <person name="Blye J."/>
            <person name="Boguslavskiy L."/>
            <person name="Borowsky M."/>
            <person name="Boukhgalter B."/>
            <person name="Brunache A."/>
            <person name="Butler J."/>
            <person name="Calixte N."/>
            <person name="Calvo S."/>
            <person name="Camarata J."/>
            <person name="Campo K."/>
            <person name="Chang J."/>
            <person name="Cheshatsang Y."/>
            <person name="Citroen M."/>
            <person name="Collymore A."/>
            <person name="Considine T."/>
            <person name="Cook A."/>
            <person name="Cooke P."/>
            <person name="Corum B."/>
            <person name="Cuomo C."/>
            <person name="David R."/>
            <person name="Dawoe T."/>
            <person name="Degray S."/>
            <person name="Dodge S."/>
            <person name="Dooley K."/>
            <person name="Dorje P."/>
            <person name="Dorjee K."/>
            <person name="Dorris L."/>
            <person name="Duffey N."/>
            <person name="Dupes A."/>
            <person name="Elkins T."/>
            <person name="Engels R."/>
            <person name="Erickson J."/>
            <person name="Farina A."/>
            <person name="Faro S."/>
            <person name="Ferreira P."/>
            <person name="Fischer H."/>
            <person name="Fitzgerald M."/>
            <person name="Foley K."/>
            <person name="Gage D."/>
            <person name="Galagan J."/>
            <person name="Gearin G."/>
            <person name="Gnerre S."/>
            <person name="Gnirke A."/>
            <person name="Goyette A."/>
            <person name="Graham J."/>
            <person name="Grandbois E."/>
            <person name="Gyaltsen K."/>
            <person name="Hafez N."/>
            <person name="Hagopian D."/>
            <person name="Hagos B."/>
            <person name="Hall J."/>
            <person name="Hatcher B."/>
            <person name="Heller A."/>
            <person name="Higgins H."/>
            <person name="Honan T."/>
            <person name="Horn A."/>
            <person name="Houde N."/>
            <person name="Hughes L."/>
            <person name="Hulme W."/>
            <person name="Husby E."/>
            <person name="Iliev I."/>
            <person name="Jaffe D."/>
            <person name="Jones C."/>
            <person name="Kamal M."/>
            <person name="Kamat A."/>
            <person name="Kamvysselis M."/>
            <person name="Karlsson E."/>
            <person name="Kells C."/>
            <person name="Kieu A."/>
            <person name="Kisner P."/>
            <person name="Kodira C."/>
            <person name="Kulbokas E."/>
            <person name="Labutti K."/>
            <person name="Lama D."/>
            <person name="Landers T."/>
            <person name="Leger J."/>
            <person name="Levine S."/>
            <person name="Lewis D."/>
            <person name="Lewis T."/>
            <person name="Lindblad-toh K."/>
            <person name="Liu X."/>
            <person name="Lokyitsang T."/>
            <person name="Lokyitsang Y."/>
            <person name="Lucien O."/>
            <person name="Lui A."/>
            <person name="Ma L.J."/>
            <person name="Mabbitt R."/>
            <person name="Macdonald J."/>
            <person name="Maclean C."/>
            <person name="Major J."/>
            <person name="Manning J."/>
            <person name="Marabella R."/>
            <person name="Maru K."/>
            <person name="Matthews C."/>
            <person name="Mauceli E."/>
            <person name="Mccarthy M."/>
            <person name="Mcdonough S."/>
            <person name="Mcghee T."/>
            <person name="Meldrim J."/>
            <person name="Meneus L."/>
            <person name="Mesirov J."/>
            <person name="Mihalev A."/>
            <person name="Mihova T."/>
            <person name="Mikkelsen T."/>
            <person name="Mlenga V."/>
            <person name="Moru K."/>
            <person name="Mozes J."/>
            <person name="Mulrain L."/>
            <person name="Munson G."/>
            <person name="Naylor J."/>
            <person name="Newes C."/>
            <person name="Nguyen C."/>
            <person name="Nguyen N."/>
            <person name="Nguyen T."/>
            <person name="Nicol R."/>
            <person name="Nielsen C."/>
            <person name="Nizzari M."/>
            <person name="Norbu C."/>
            <person name="Norbu N."/>
            <person name="O'donnell P."/>
            <person name="Okoawo O."/>
            <person name="O'leary S."/>
            <person name="Omotosho B."/>
            <person name="O'neill K."/>
            <person name="Osman S."/>
            <person name="Parker S."/>
            <person name="Perrin D."/>
            <person name="Phunkhang P."/>
            <person name="Piqani B."/>
            <person name="Purcell S."/>
            <person name="Rachupka T."/>
            <person name="Ramasamy U."/>
            <person name="Rameau R."/>
            <person name="Ray V."/>
            <person name="Raymond C."/>
            <person name="Retta R."/>
            <person name="Richardson S."/>
            <person name="Rise C."/>
            <person name="Rodriguez J."/>
            <person name="Rogers J."/>
            <person name="Rogov P."/>
            <person name="Rutman M."/>
            <person name="Schupbach R."/>
            <person name="Seaman C."/>
            <person name="Settipalli S."/>
            <person name="Sharpe T."/>
            <person name="Sheridan J."/>
            <person name="Sherpa N."/>
            <person name="Shi J."/>
            <person name="Smirnov S."/>
            <person name="Smith C."/>
            <person name="Sougnez C."/>
            <person name="Spencer B."/>
            <person name="Stalker J."/>
            <person name="Stange-thomann N."/>
            <person name="Stavropoulos S."/>
            <person name="Stetson K."/>
            <person name="Stone C."/>
            <person name="Stone S."/>
            <person name="Stubbs M."/>
            <person name="Talamas J."/>
            <person name="Tchuinga P."/>
            <person name="Tenzing P."/>
            <person name="Tesfaye S."/>
            <person name="Theodore J."/>
            <person name="Thoulutsang Y."/>
            <person name="Topham K."/>
            <person name="Towey S."/>
            <person name="Tsamla T."/>
            <person name="Tsomo N."/>
            <person name="Vallee D."/>
            <person name="Vassiliev H."/>
            <person name="Venkataraman V."/>
            <person name="Vinson J."/>
            <person name="Vo A."/>
            <person name="Wade C."/>
            <person name="Wang S."/>
            <person name="Wangchuk T."/>
            <person name="Wangdi T."/>
            <person name="Whittaker C."/>
            <person name="Wilkinson J."/>
            <person name="Wu Y."/>
            <person name="Wyman D."/>
            <person name="Yadav S."/>
            <person name="Yang S."/>
            <person name="Yang X."/>
            <person name="Yeager S."/>
            <person name="Yee E."/>
            <person name="Young G."/>
            <person name="Zainoun J."/>
            <person name="Zembeck L."/>
            <person name="Zimmer A."/>
            <person name="Zody M."/>
            <person name="Lander E."/>
        </authorList>
    </citation>
    <scope>NUCLEOTIDE SEQUENCE [LARGE SCALE GENOMIC DNA]</scope>
</reference>
<dbReference type="AlphaFoldDB" id="H2YJA2"/>
<evidence type="ECO:0000313" key="8">
    <source>
        <dbReference type="Proteomes" id="UP000007875"/>
    </source>
</evidence>
<keyword evidence="2 4" id="KW-0378">Hydrolase</keyword>
<dbReference type="GO" id="GO:0019441">
    <property type="term" value="P:L-tryptophan catabolic process to kynurenine"/>
    <property type="evidence" value="ECO:0007669"/>
    <property type="project" value="TreeGrafter"/>
</dbReference>
<evidence type="ECO:0000313" key="7">
    <source>
        <dbReference type="Ensembl" id="ENSCSAVP00000005401.1"/>
    </source>
</evidence>
<feature type="binding site" evidence="4">
    <location>
        <position position="258"/>
    </location>
    <ligand>
        <name>pyridoxal 5'-phosphate</name>
        <dbReference type="ChEBI" id="CHEBI:597326"/>
    </ligand>
</feature>
<feature type="binding site" evidence="4">
    <location>
        <position position="280"/>
    </location>
    <ligand>
        <name>pyridoxal 5'-phosphate</name>
        <dbReference type="ChEBI" id="CHEBI:597326"/>
    </ligand>
</feature>
<keyword evidence="3 4" id="KW-0663">Pyridoxal phosphate</keyword>
<feature type="binding site" evidence="4">
    <location>
        <position position="141"/>
    </location>
    <ligand>
        <name>pyridoxal 5'-phosphate</name>
        <dbReference type="ChEBI" id="CHEBI:597326"/>
    </ligand>
</feature>
<dbReference type="Pfam" id="PF00266">
    <property type="entry name" value="Aminotran_5"/>
    <property type="match status" value="1"/>
</dbReference>
<feature type="binding site" evidence="4">
    <location>
        <position position="310"/>
    </location>
    <ligand>
        <name>pyridoxal 5'-phosphate</name>
        <dbReference type="ChEBI" id="CHEBI:597326"/>
    </ligand>
</feature>
<comment type="catalytic activity">
    <reaction evidence="5">
        <text>3-hydroxy-L-kynurenine + H2O = 3-hydroxyanthranilate + L-alanine + H(+)</text>
        <dbReference type="Rhea" id="RHEA:25143"/>
        <dbReference type="ChEBI" id="CHEBI:15377"/>
        <dbReference type="ChEBI" id="CHEBI:15378"/>
        <dbReference type="ChEBI" id="CHEBI:36559"/>
        <dbReference type="ChEBI" id="CHEBI:57972"/>
        <dbReference type="ChEBI" id="CHEBI:58125"/>
        <dbReference type="EC" id="3.7.1.3"/>
    </reaction>
</comment>
<dbReference type="GO" id="GO:0097053">
    <property type="term" value="P:L-kynurenine catabolic process"/>
    <property type="evidence" value="ECO:0007669"/>
    <property type="project" value="UniProtKB-UniRule"/>
</dbReference>
<comment type="subcellular location">
    <subcellularLocation>
        <location evidence="4 5">Cytoplasm</location>
    </subcellularLocation>
</comment>
<protein>
    <recommendedName>
        <fullName evidence="4 5">Kynureninase</fullName>
        <ecNumber evidence="4 5">3.7.1.3</ecNumber>
    </recommendedName>
    <alternativeName>
        <fullName evidence="4">L-kynurenine hydrolase</fullName>
    </alternativeName>
</protein>
<dbReference type="Proteomes" id="UP000007875">
    <property type="component" value="Unassembled WGS sequence"/>
</dbReference>
<dbReference type="OMA" id="WEAPLRV"/>
<keyword evidence="4 5" id="KW-0963">Cytoplasm</keyword>
<comment type="pathway">
    <text evidence="4 5">Cofactor biosynthesis; NAD(+) biosynthesis; quinolinate from L-kynurenine: step 2/3.</text>
</comment>
<dbReference type="PANTHER" id="PTHR14084">
    <property type="entry name" value="KYNURENINASE"/>
    <property type="match status" value="1"/>
</dbReference>